<evidence type="ECO:0000256" key="4">
    <source>
        <dbReference type="ARBA" id="ARBA00022475"/>
    </source>
</evidence>
<keyword evidence="4" id="KW-1003">Cell membrane</keyword>
<feature type="transmembrane region" description="Helical" evidence="11">
    <location>
        <begin position="439"/>
        <end position="457"/>
    </location>
</feature>
<name>A0A5B2VD11_9HYPH</name>
<evidence type="ECO:0000259" key="12">
    <source>
        <dbReference type="Pfam" id="PF01514"/>
    </source>
</evidence>
<gene>
    <name evidence="14" type="primary">fliF</name>
    <name evidence="14" type="ORF">F0L46_10260</name>
</gene>
<dbReference type="GO" id="GO:0003774">
    <property type="term" value="F:cytoskeletal motor activity"/>
    <property type="evidence" value="ECO:0007669"/>
    <property type="project" value="InterPro"/>
</dbReference>
<keyword evidence="15" id="KW-1185">Reference proteome</keyword>
<keyword evidence="8 9" id="KW-0975">Bacterial flagellum</keyword>
<dbReference type="GO" id="GO:0071973">
    <property type="term" value="P:bacterial-type flagellum-dependent cell motility"/>
    <property type="evidence" value="ECO:0007669"/>
    <property type="project" value="InterPro"/>
</dbReference>
<dbReference type="PANTHER" id="PTHR30046:SF0">
    <property type="entry name" value="FLAGELLAR M-RING PROTEIN"/>
    <property type="match status" value="1"/>
</dbReference>
<keyword evidence="14" id="KW-0969">Cilium</keyword>
<dbReference type="InterPro" id="IPR006182">
    <property type="entry name" value="FliF_N_dom"/>
</dbReference>
<dbReference type="Gene3D" id="3.30.300.30">
    <property type="match status" value="1"/>
</dbReference>
<dbReference type="EMBL" id="VUOA01000019">
    <property type="protein sequence ID" value="KAA2237373.1"/>
    <property type="molecule type" value="Genomic_DNA"/>
</dbReference>
<reference evidence="14 15" key="1">
    <citation type="submission" date="2019-09" db="EMBL/GenBank/DDBJ databases">
        <title>Salinarimonas rosea gen. nov., sp. nov., a new member of the a-2 subgroup of the Proteobacteria.</title>
        <authorList>
            <person name="Liu J."/>
        </authorList>
    </citation>
    <scope>NUCLEOTIDE SEQUENCE [LARGE SCALE GENOMIC DNA]</scope>
    <source>
        <strain evidence="14 15">BN140002</strain>
    </source>
</reference>
<evidence type="ECO:0000256" key="6">
    <source>
        <dbReference type="ARBA" id="ARBA00022989"/>
    </source>
</evidence>
<dbReference type="GO" id="GO:0005886">
    <property type="term" value="C:plasma membrane"/>
    <property type="evidence" value="ECO:0007669"/>
    <property type="project" value="UniProtKB-SubCell"/>
</dbReference>
<proteinExistence type="inferred from homology"/>
<feature type="compositionally biased region" description="Polar residues" evidence="10">
    <location>
        <begin position="295"/>
        <end position="312"/>
    </location>
</feature>
<keyword evidence="6 11" id="KW-1133">Transmembrane helix</keyword>
<dbReference type="GO" id="GO:0009431">
    <property type="term" value="C:bacterial-type flagellum basal body, MS ring"/>
    <property type="evidence" value="ECO:0007669"/>
    <property type="project" value="InterPro"/>
</dbReference>
<comment type="function">
    <text evidence="9">The M ring may be actively involved in energy transduction.</text>
</comment>
<dbReference type="InterPro" id="IPR013556">
    <property type="entry name" value="Flag_M-ring_C"/>
</dbReference>
<evidence type="ECO:0000256" key="5">
    <source>
        <dbReference type="ARBA" id="ARBA00022692"/>
    </source>
</evidence>
<keyword evidence="7 11" id="KW-0472">Membrane</keyword>
<feature type="region of interest" description="Disordered" evidence="10">
    <location>
        <begin position="291"/>
        <end position="334"/>
    </location>
</feature>
<protein>
    <recommendedName>
        <fullName evidence="9">Flagellar M-ring protein</fullName>
    </recommendedName>
</protein>
<dbReference type="InterPro" id="IPR000067">
    <property type="entry name" value="FlgMring_FliF"/>
</dbReference>
<evidence type="ECO:0000313" key="15">
    <source>
        <dbReference type="Proteomes" id="UP000323142"/>
    </source>
</evidence>
<feature type="compositionally biased region" description="Basic and acidic residues" evidence="10">
    <location>
        <begin position="316"/>
        <end position="334"/>
    </location>
</feature>
<dbReference type="RefSeq" id="WP_149817120.1">
    <property type="nucleotide sequence ID" value="NZ_VUOA01000019.1"/>
</dbReference>
<dbReference type="OrthoDB" id="9807026at2"/>
<keyword evidence="14" id="KW-0282">Flagellum</keyword>
<dbReference type="PANTHER" id="PTHR30046">
    <property type="entry name" value="FLAGELLAR M-RING PROTEIN"/>
    <property type="match status" value="1"/>
</dbReference>
<organism evidence="14 15">
    <name type="scientific">Salinarimonas soli</name>
    <dbReference type="NCBI Taxonomy" id="1638099"/>
    <lineage>
        <taxon>Bacteria</taxon>
        <taxon>Pseudomonadati</taxon>
        <taxon>Pseudomonadota</taxon>
        <taxon>Alphaproteobacteria</taxon>
        <taxon>Hyphomicrobiales</taxon>
        <taxon>Salinarimonadaceae</taxon>
        <taxon>Salinarimonas</taxon>
    </lineage>
</organism>
<dbReference type="Pfam" id="PF08345">
    <property type="entry name" value="YscJ_FliF_C"/>
    <property type="match status" value="1"/>
</dbReference>
<sequence>MSVLEHADRLRLNLLDLGLKRLVALAIVGLTVIVGVGTGAYLLSRPQYAVLYTGLERDDVTRIGTALNEAGIPYDVSAAGNAVMVGHANVSKARMLLAEKGLPYSAKAGYELFDKLGSLGITSFMQEVTRVRALEGEIARTIQGMRGIKAARVHLVMPDPGSFRREQRPPSASVVIRADHADLQGSAQAVRHLVSAAVPGMTPDKVTVLSADGTLLASGGDAAQAGGRAAGLHRTINREIEDSVRRTLTPYLGLENFEISVAAKINTDKKVVNETIFNPESKVERSIRVVRESETSQNQNRQAPTTVQQNLPNERINTDKGDQSSEETKRREDLTNFEISSKQIQTSSDGYGIEQLSIAVLVNRARLAAAAGPEAGEEGIARQIAEIEALVGSAAGYREARGDVLKVSAVSFLAGSSGGLDPVPDASLKELLLRQTGTIVNSLMILVIALTVIWFGLRPALAVLLDRPKAEAAAALGGAALGGPAGEAPPALAAPEVNLVENVATRLNSSTIKRLEQIVEQNEEQAAHILKQWMHAGETA</sequence>
<keyword evidence="14" id="KW-0966">Cell projection</keyword>
<evidence type="ECO:0000256" key="1">
    <source>
        <dbReference type="ARBA" id="ARBA00004117"/>
    </source>
</evidence>
<evidence type="ECO:0000256" key="11">
    <source>
        <dbReference type="SAM" id="Phobius"/>
    </source>
</evidence>
<evidence type="ECO:0000259" key="13">
    <source>
        <dbReference type="Pfam" id="PF08345"/>
    </source>
</evidence>
<dbReference type="InterPro" id="IPR043427">
    <property type="entry name" value="YscJ/FliF"/>
</dbReference>
<dbReference type="Proteomes" id="UP000323142">
    <property type="component" value="Unassembled WGS sequence"/>
</dbReference>
<dbReference type="AlphaFoldDB" id="A0A5B2VD11"/>
<feature type="domain" description="Flagellar M-ring N-terminal" evidence="12">
    <location>
        <begin position="44"/>
        <end position="217"/>
    </location>
</feature>
<dbReference type="PRINTS" id="PR01009">
    <property type="entry name" value="FLGMRINGFLIF"/>
</dbReference>
<dbReference type="PIRSF" id="PIRSF004862">
    <property type="entry name" value="FliF"/>
    <property type="match status" value="1"/>
</dbReference>
<evidence type="ECO:0000256" key="3">
    <source>
        <dbReference type="ARBA" id="ARBA00007971"/>
    </source>
</evidence>
<dbReference type="InterPro" id="IPR045851">
    <property type="entry name" value="AMP-bd_C_sf"/>
</dbReference>
<keyword evidence="5 11" id="KW-0812">Transmembrane</keyword>
<evidence type="ECO:0000256" key="9">
    <source>
        <dbReference type="PIRNR" id="PIRNR004862"/>
    </source>
</evidence>
<evidence type="ECO:0000313" key="14">
    <source>
        <dbReference type="EMBL" id="KAA2237373.1"/>
    </source>
</evidence>
<dbReference type="Pfam" id="PF01514">
    <property type="entry name" value="YscJ_FliF"/>
    <property type="match status" value="1"/>
</dbReference>
<accession>A0A5B2VD11</accession>
<comment type="similarity">
    <text evidence="3 9">Belongs to the FliF family.</text>
</comment>
<evidence type="ECO:0000256" key="7">
    <source>
        <dbReference type="ARBA" id="ARBA00023136"/>
    </source>
</evidence>
<comment type="subcellular location">
    <subcellularLocation>
        <location evidence="1 9">Bacterial flagellum basal body</location>
    </subcellularLocation>
    <subcellularLocation>
        <location evidence="2">Cell membrane</location>
        <topology evidence="2">Multi-pass membrane protein</topology>
    </subcellularLocation>
</comment>
<evidence type="ECO:0000256" key="10">
    <source>
        <dbReference type="SAM" id="MobiDB-lite"/>
    </source>
</evidence>
<dbReference type="NCBIfam" id="TIGR00206">
    <property type="entry name" value="fliF"/>
    <property type="match status" value="1"/>
</dbReference>
<comment type="caution">
    <text evidence="14">The sequence shown here is derived from an EMBL/GenBank/DDBJ whole genome shotgun (WGS) entry which is preliminary data.</text>
</comment>
<evidence type="ECO:0000256" key="2">
    <source>
        <dbReference type="ARBA" id="ARBA00004651"/>
    </source>
</evidence>
<evidence type="ECO:0000256" key="8">
    <source>
        <dbReference type="ARBA" id="ARBA00023143"/>
    </source>
</evidence>
<feature type="transmembrane region" description="Helical" evidence="11">
    <location>
        <begin position="21"/>
        <end position="43"/>
    </location>
</feature>
<feature type="domain" description="Flagellar M-ring C-terminal" evidence="13">
    <location>
        <begin position="248"/>
        <end position="412"/>
    </location>
</feature>
<reference evidence="14 15" key="2">
    <citation type="submission" date="2019-09" db="EMBL/GenBank/DDBJ databases">
        <authorList>
            <person name="Jin C."/>
        </authorList>
    </citation>
    <scope>NUCLEOTIDE SEQUENCE [LARGE SCALE GENOMIC DNA]</scope>
    <source>
        <strain evidence="14 15">BN140002</strain>
    </source>
</reference>